<dbReference type="InterPro" id="IPR000801">
    <property type="entry name" value="Esterase-like"/>
</dbReference>
<evidence type="ECO:0000256" key="1">
    <source>
        <dbReference type="ARBA" id="ARBA00000697"/>
    </source>
</evidence>
<dbReference type="InterPro" id="IPR006311">
    <property type="entry name" value="TAT_signal"/>
</dbReference>
<dbReference type="Pfam" id="PF00756">
    <property type="entry name" value="Esterase"/>
    <property type="match status" value="1"/>
</dbReference>
<organism evidence="11 12">
    <name type="scientific">Streptomyces hainanensis</name>
    <dbReference type="NCBI Taxonomy" id="402648"/>
    <lineage>
        <taxon>Bacteria</taxon>
        <taxon>Bacillati</taxon>
        <taxon>Actinomycetota</taxon>
        <taxon>Actinomycetes</taxon>
        <taxon>Kitasatosporales</taxon>
        <taxon>Streptomycetaceae</taxon>
        <taxon>Streptomyces</taxon>
    </lineage>
</organism>
<name>A0A4R4T9N2_9ACTN</name>
<keyword evidence="6" id="KW-0012">Acyltransferase</keyword>
<comment type="similarity">
    <text evidence="2">Belongs to the mycobacterial A85 antigen family.</text>
</comment>
<feature type="region of interest" description="Disordered" evidence="9">
    <location>
        <begin position="256"/>
        <end position="277"/>
    </location>
</feature>
<dbReference type="Proteomes" id="UP000295345">
    <property type="component" value="Unassembled WGS sequence"/>
</dbReference>
<evidence type="ECO:0000256" key="9">
    <source>
        <dbReference type="SAM" id="MobiDB-lite"/>
    </source>
</evidence>
<feature type="compositionally biased region" description="Acidic residues" evidence="9">
    <location>
        <begin position="263"/>
        <end position="277"/>
    </location>
</feature>
<dbReference type="EC" id="2.3.1.20" evidence="4"/>
<dbReference type="GO" id="GO:0004144">
    <property type="term" value="F:diacylglycerol O-acyltransferase activity"/>
    <property type="evidence" value="ECO:0007669"/>
    <property type="project" value="UniProtKB-EC"/>
</dbReference>
<keyword evidence="10" id="KW-0732">Signal</keyword>
<comment type="catalytic activity">
    <reaction evidence="1">
        <text>2 alpha,alpha'-trehalose 6-mycolate = alpha,alpha'-trehalose 6,6'-bismycolate + alpha,alpha-trehalose</text>
        <dbReference type="Rhea" id="RHEA:23472"/>
        <dbReference type="ChEBI" id="CHEBI:16551"/>
        <dbReference type="ChEBI" id="CHEBI:18195"/>
        <dbReference type="ChEBI" id="CHEBI:18234"/>
        <dbReference type="EC" id="2.3.1.122"/>
    </reaction>
</comment>
<feature type="chain" id="PRO_5020760919" description="Acyl-CoA:diacylglycerol acyltransferase" evidence="10">
    <location>
        <begin position="33"/>
        <end position="341"/>
    </location>
</feature>
<reference evidence="11 12" key="1">
    <citation type="submission" date="2019-03" db="EMBL/GenBank/DDBJ databases">
        <title>Draft genome sequences of novel Actinobacteria.</title>
        <authorList>
            <person name="Sahin N."/>
            <person name="Ay H."/>
            <person name="Saygin H."/>
        </authorList>
    </citation>
    <scope>NUCLEOTIDE SEQUENCE [LARGE SCALE GENOMIC DNA]</scope>
    <source>
        <strain evidence="11 12">DSM 41900</strain>
    </source>
</reference>
<evidence type="ECO:0000256" key="10">
    <source>
        <dbReference type="SAM" id="SignalP"/>
    </source>
</evidence>
<keyword evidence="12" id="KW-1185">Reference proteome</keyword>
<dbReference type="GO" id="GO:0050348">
    <property type="term" value="F:trehalose O-mycolyltransferase activity"/>
    <property type="evidence" value="ECO:0007669"/>
    <property type="project" value="UniProtKB-EC"/>
</dbReference>
<dbReference type="Gene3D" id="3.40.50.1820">
    <property type="entry name" value="alpha/beta hydrolase"/>
    <property type="match status" value="1"/>
</dbReference>
<dbReference type="InterPro" id="IPR050583">
    <property type="entry name" value="Mycobacterial_A85_antigen"/>
</dbReference>
<evidence type="ECO:0000256" key="6">
    <source>
        <dbReference type="ARBA" id="ARBA00023315"/>
    </source>
</evidence>
<proteinExistence type="inferred from homology"/>
<dbReference type="RefSeq" id="WP_132819931.1">
    <property type="nucleotide sequence ID" value="NZ_SMKI01000260.1"/>
</dbReference>
<dbReference type="PROSITE" id="PS51318">
    <property type="entry name" value="TAT"/>
    <property type="match status" value="1"/>
</dbReference>
<dbReference type="InterPro" id="IPR029058">
    <property type="entry name" value="AB_hydrolase_fold"/>
</dbReference>
<feature type="signal peptide" evidence="10">
    <location>
        <begin position="1"/>
        <end position="32"/>
    </location>
</feature>
<evidence type="ECO:0000256" key="4">
    <source>
        <dbReference type="ARBA" id="ARBA00013244"/>
    </source>
</evidence>
<comment type="catalytic activity">
    <reaction evidence="8">
        <text>an acyl-CoA + a 1,2-diacyl-sn-glycerol = a triacyl-sn-glycerol + CoA</text>
        <dbReference type="Rhea" id="RHEA:10868"/>
        <dbReference type="ChEBI" id="CHEBI:17815"/>
        <dbReference type="ChEBI" id="CHEBI:57287"/>
        <dbReference type="ChEBI" id="CHEBI:58342"/>
        <dbReference type="ChEBI" id="CHEBI:64615"/>
        <dbReference type="EC" id="2.3.1.20"/>
    </reaction>
</comment>
<dbReference type="OrthoDB" id="4527292at2"/>
<gene>
    <name evidence="11" type="ORF">E1283_22480</name>
</gene>
<dbReference type="PANTHER" id="PTHR48098:SF1">
    <property type="entry name" value="DIACYLGLYCEROL ACYLTRANSFERASE_MYCOLYLTRANSFERASE AG85A"/>
    <property type="match status" value="1"/>
</dbReference>
<accession>A0A4R4T9N2</accession>
<keyword evidence="5" id="KW-0808">Transferase</keyword>
<evidence type="ECO:0000256" key="5">
    <source>
        <dbReference type="ARBA" id="ARBA00022679"/>
    </source>
</evidence>
<evidence type="ECO:0000256" key="7">
    <source>
        <dbReference type="ARBA" id="ARBA00032572"/>
    </source>
</evidence>
<dbReference type="SUPFAM" id="SSF53474">
    <property type="entry name" value="alpha/beta-Hydrolases"/>
    <property type="match status" value="1"/>
</dbReference>
<evidence type="ECO:0000256" key="8">
    <source>
        <dbReference type="ARBA" id="ARBA00048109"/>
    </source>
</evidence>
<dbReference type="EMBL" id="SMKI01000260">
    <property type="protein sequence ID" value="TDC72184.1"/>
    <property type="molecule type" value="Genomic_DNA"/>
</dbReference>
<evidence type="ECO:0000256" key="2">
    <source>
        <dbReference type="ARBA" id="ARBA00005874"/>
    </source>
</evidence>
<evidence type="ECO:0000313" key="12">
    <source>
        <dbReference type="Proteomes" id="UP000295345"/>
    </source>
</evidence>
<dbReference type="EC" id="2.3.1.122" evidence="3"/>
<evidence type="ECO:0000256" key="3">
    <source>
        <dbReference type="ARBA" id="ARBA00012820"/>
    </source>
</evidence>
<evidence type="ECO:0000313" key="11">
    <source>
        <dbReference type="EMBL" id="TDC72184.1"/>
    </source>
</evidence>
<sequence length="341" mass="37130">MPRRHTPTRRTCLAALLGGAALATGVAPPAVARGRPRTVREVPVGERLVDLSFDSPSLGGPARVRLLTPVGWERRRPGHRWPTLYLLPGGDGDHLTWTVDFGLKTVPELRDVLVVMPDMPLFGFFTDWWNHGAGGPPRVESYHLREVVPLVESRYGAGDRRVAGGLSQGGFGALSYAARHPGLFRAAASYSGFVHPHQHPHAVRAGMTYLGLDWLALWGDPERQGEVWRAHDPAHHARLLADLPLYLACGDGRLGELDPPDTAPDEEIPGLEDPADPFPDDVYSPTETVLLAENHTLADLLRAEGAEPATHFYAGTHAPAYWDRELHASLPMLLDALHGAG</sequence>
<protein>
    <recommendedName>
        <fullName evidence="7">Acyl-CoA:diacylglycerol acyltransferase</fullName>
        <ecNumber evidence="3">2.3.1.122</ecNumber>
        <ecNumber evidence="4">2.3.1.20</ecNumber>
    </recommendedName>
</protein>
<comment type="caution">
    <text evidence="11">The sequence shown here is derived from an EMBL/GenBank/DDBJ whole genome shotgun (WGS) entry which is preliminary data.</text>
</comment>
<dbReference type="AlphaFoldDB" id="A0A4R4T9N2"/>
<dbReference type="PANTHER" id="PTHR48098">
    <property type="entry name" value="ENTEROCHELIN ESTERASE-RELATED"/>
    <property type="match status" value="1"/>
</dbReference>